<keyword evidence="2" id="KW-1003">Cell membrane</keyword>
<feature type="non-terminal residue" evidence="7">
    <location>
        <position position="292"/>
    </location>
</feature>
<evidence type="ECO:0000256" key="6">
    <source>
        <dbReference type="SAM" id="Phobius"/>
    </source>
</evidence>
<dbReference type="Pfam" id="PF03706">
    <property type="entry name" value="LPG_synthase_TM"/>
    <property type="match status" value="1"/>
</dbReference>
<gene>
    <name evidence="7" type="ORF">HMPREF3180_02401</name>
</gene>
<keyword evidence="5 6" id="KW-0472">Membrane</keyword>
<proteinExistence type="predicted"/>
<dbReference type="PATRIC" id="fig|157687.3.peg.2402"/>
<evidence type="ECO:0000256" key="4">
    <source>
        <dbReference type="ARBA" id="ARBA00022989"/>
    </source>
</evidence>
<feature type="transmembrane region" description="Helical" evidence="6">
    <location>
        <begin position="21"/>
        <end position="39"/>
    </location>
</feature>
<organism evidence="7 8">
    <name type="scientific">Leptotrichia wadei</name>
    <dbReference type="NCBI Taxonomy" id="157687"/>
    <lineage>
        <taxon>Bacteria</taxon>
        <taxon>Fusobacteriati</taxon>
        <taxon>Fusobacteriota</taxon>
        <taxon>Fusobacteriia</taxon>
        <taxon>Fusobacteriales</taxon>
        <taxon>Leptotrichiaceae</taxon>
        <taxon>Leptotrichia</taxon>
    </lineage>
</organism>
<evidence type="ECO:0000256" key="2">
    <source>
        <dbReference type="ARBA" id="ARBA00022475"/>
    </source>
</evidence>
<dbReference type="GO" id="GO:0005886">
    <property type="term" value="C:plasma membrane"/>
    <property type="evidence" value="ECO:0007669"/>
    <property type="project" value="UniProtKB-SubCell"/>
</dbReference>
<name>A0A133ZV08_9FUSO</name>
<dbReference type="InterPro" id="IPR022791">
    <property type="entry name" value="L-PG_synthase/AglD"/>
</dbReference>
<feature type="transmembrane region" description="Helical" evidence="6">
    <location>
        <begin position="154"/>
        <end position="175"/>
    </location>
</feature>
<feature type="transmembrane region" description="Helical" evidence="6">
    <location>
        <begin position="264"/>
        <end position="283"/>
    </location>
</feature>
<dbReference type="Proteomes" id="UP000070483">
    <property type="component" value="Unassembled WGS sequence"/>
</dbReference>
<sequence>MMLEIIKKNKKKTFEIKILNYIFFIFIVIASIFFIKNILRYKYVKYNLKYLIIFILLYLISHIFRFIRFFMIYIEEKKTLKELINVYLSFTYVNYFMPFKLGEIFKVLEISYMLNSFEKGIIGVWIDRFFDTLILTIILILGIGFKQFIDSMLIIYLLVFLLTSLFFYLCFNYTYSYANRIILTKSVTKKGIYILKFIEQTKKIYRYARYLLKGRIALLFFISILVWYFEILSYNLFAKAFGFKFKFLMIPEILSFKLFESVEVIKISYIIFVIGIISVINRIKVRFLKNKR</sequence>
<evidence type="ECO:0000313" key="8">
    <source>
        <dbReference type="Proteomes" id="UP000070483"/>
    </source>
</evidence>
<feature type="transmembrane region" description="Helical" evidence="6">
    <location>
        <begin position="129"/>
        <end position="148"/>
    </location>
</feature>
<keyword evidence="4 6" id="KW-1133">Transmembrane helix</keyword>
<comment type="subcellular location">
    <subcellularLocation>
        <location evidence="1">Cell membrane</location>
        <topology evidence="1">Multi-pass membrane protein</topology>
    </subcellularLocation>
</comment>
<evidence type="ECO:0000313" key="7">
    <source>
        <dbReference type="EMBL" id="KXB59270.1"/>
    </source>
</evidence>
<comment type="caution">
    <text evidence="7">The sequence shown here is derived from an EMBL/GenBank/DDBJ whole genome shotgun (WGS) entry which is preliminary data.</text>
</comment>
<keyword evidence="8" id="KW-1185">Reference proteome</keyword>
<dbReference type="EMBL" id="LSDD01000178">
    <property type="protein sequence ID" value="KXB59270.1"/>
    <property type="molecule type" value="Genomic_DNA"/>
</dbReference>
<dbReference type="AlphaFoldDB" id="A0A133ZV08"/>
<evidence type="ECO:0008006" key="9">
    <source>
        <dbReference type="Google" id="ProtNLM"/>
    </source>
</evidence>
<dbReference type="STRING" id="157687.HMPREF3180_02401"/>
<evidence type="ECO:0000256" key="3">
    <source>
        <dbReference type="ARBA" id="ARBA00022692"/>
    </source>
</evidence>
<feature type="transmembrane region" description="Helical" evidence="6">
    <location>
        <begin position="51"/>
        <end position="74"/>
    </location>
</feature>
<evidence type="ECO:0000256" key="5">
    <source>
        <dbReference type="ARBA" id="ARBA00023136"/>
    </source>
</evidence>
<reference evidence="8" key="1">
    <citation type="submission" date="2016-01" db="EMBL/GenBank/DDBJ databases">
        <authorList>
            <person name="Mitreva M."/>
            <person name="Pepin K.H."/>
            <person name="Mihindukulasuriya K.A."/>
            <person name="Fulton R."/>
            <person name="Fronick C."/>
            <person name="O'Laughlin M."/>
            <person name="Miner T."/>
            <person name="Herter B."/>
            <person name="Rosa B.A."/>
            <person name="Cordes M."/>
            <person name="Tomlinson C."/>
            <person name="Wollam A."/>
            <person name="Palsikar V.B."/>
            <person name="Mardis E.R."/>
            <person name="Wilson R.K."/>
        </authorList>
    </citation>
    <scope>NUCLEOTIDE SEQUENCE [LARGE SCALE GENOMIC DNA]</scope>
    <source>
        <strain evidence="8">KA00185</strain>
    </source>
</reference>
<accession>A0A133ZV08</accession>
<protein>
    <recommendedName>
        <fullName evidence="9">Phosphatidylglycerol lysyltransferase</fullName>
    </recommendedName>
</protein>
<feature type="transmembrane region" description="Helical" evidence="6">
    <location>
        <begin position="216"/>
        <end position="237"/>
    </location>
</feature>
<evidence type="ECO:0000256" key="1">
    <source>
        <dbReference type="ARBA" id="ARBA00004651"/>
    </source>
</evidence>
<keyword evidence="3 6" id="KW-0812">Transmembrane</keyword>